<evidence type="ECO:0000256" key="8">
    <source>
        <dbReference type="SAM" id="MobiDB-lite"/>
    </source>
</evidence>
<proteinExistence type="predicted"/>
<keyword evidence="7" id="KW-0472">Membrane</keyword>
<dbReference type="InterPro" id="IPR039688">
    <property type="entry name" value="STAC1/2/3"/>
</dbReference>
<feature type="compositionally biased region" description="Low complexity" evidence="8">
    <location>
        <begin position="224"/>
        <end position="236"/>
    </location>
</feature>
<organism evidence="10 12">
    <name type="scientific">Acanthocheilonema viteae</name>
    <name type="common">Filarial nematode worm</name>
    <name type="synonym">Dipetalonema viteae</name>
    <dbReference type="NCBI Taxonomy" id="6277"/>
    <lineage>
        <taxon>Eukaryota</taxon>
        <taxon>Metazoa</taxon>
        <taxon>Ecdysozoa</taxon>
        <taxon>Nematoda</taxon>
        <taxon>Chromadorea</taxon>
        <taxon>Rhabditida</taxon>
        <taxon>Spirurina</taxon>
        <taxon>Spiruromorpha</taxon>
        <taxon>Filarioidea</taxon>
        <taxon>Onchocercidae</taxon>
        <taxon>Acanthocheilonema</taxon>
    </lineage>
</organism>
<keyword evidence="12" id="KW-1185">Reference proteome</keyword>
<accession>A0A498SEN6</accession>
<keyword evidence="6" id="KW-0479">Metal-binding</keyword>
<evidence type="ECO:0000256" key="7">
    <source>
        <dbReference type="ARBA" id="ARBA00023136"/>
    </source>
</evidence>
<keyword evidence="3" id="KW-1003">Cell membrane</keyword>
<dbReference type="PANTHER" id="PTHR15135:SF7">
    <property type="entry name" value="STAC-LIKE, ISOFORM J"/>
    <property type="match status" value="1"/>
</dbReference>
<dbReference type="OrthoDB" id="6250593at2759"/>
<sequence>MDLDVTTCGEGSGTTAPAIRTKRVRHKWTSAFRVMQSLHRLKNPPIGAKSEKHNYHFVESTPSRVDPVYLALKQATGIYGRRGSSTQNFDSATPSPRNLSEASLQDSGYAEASCNRGVMISSTPQLDQSGMNGGKRRPPKLQKQMKSLSLDCADSPPSITSGVYSSALRSQISHKHSNICGKKPYELEVQSLRLVRNCGGKLAPTLLNYNNSYGDISECERSRSSSGPSPRLTPRRISSSDVLQGSHVVIHEYVAGPDTALCLGDRLKVVDNGDPDWLYGFKTGDRVDRLMSFPSTCVALVQHGEQPMLLKQNVHIPEAKMRLYRDQVVFAQPDSIMAGRVLVRTERHAFVQCPLQHLLLL</sequence>
<dbReference type="CDD" id="cd00174">
    <property type="entry name" value="SH3"/>
    <property type="match status" value="1"/>
</dbReference>
<evidence type="ECO:0000256" key="5">
    <source>
        <dbReference type="ARBA" id="ARBA00022737"/>
    </source>
</evidence>
<evidence type="ECO:0000256" key="6">
    <source>
        <dbReference type="ARBA" id="ARBA00022771"/>
    </source>
</evidence>
<dbReference type="EMBL" id="UPTC01000377">
    <property type="protein sequence ID" value="VBB28290.1"/>
    <property type="molecule type" value="Genomic_DNA"/>
</dbReference>
<feature type="compositionally biased region" description="Polar residues" evidence="8">
    <location>
        <begin position="83"/>
        <end position="106"/>
    </location>
</feature>
<comment type="subcellular location">
    <subcellularLocation>
        <location evidence="1">Cell membrane</location>
    </subcellularLocation>
    <subcellularLocation>
        <location evidence="2">Cytoplasm</location>
    </subcellularLocation>
</comment>
<keyword evidence="5" id="KW-0677">Repeat</keyword>
<dbReference type="SUPFAM" id="SSF50044">
    <property type="entry name" value="SH3-domain"/>
    <property type="match status" value="1"/>
</dbReference>
<dbReference type="Proteomes" id="UP000276991">
    <property type="component" value="Unassembled WGS sequence"/>
</dbReference>
<keyword evidence="4" id="KW-0963">Cytoplasm</keyword>
<evidence type="ECO:0000259" key="9">
    <source>
        <dbReference type="Pfam" id="PF26085"/>
    </source>
</evidence>
<feature type="domain" description="STAC3-related SH3" evidence="9">
    <location>
        <begin position="304"/>
        <end position="360"/>
    </location>
</feature>
<dbReference type="PANTHER" id="PTHR15135">
    <property type="entry name" value="STAC"/>
    <property type="match status" value="1"/>
</dbReference>
<feature type="region of interest" description="Disordered" evidence="8">
    <location>
        <begin position="122"/>
        <end position="152"/>
    </location>
</feature>
<keyword evidence="6" id="KW-0862">Zinc</keyword>
<protein>
    <recommendedName>
        <fullName evidence="9">STAC3-related SH3 domain-containing protein</fullName>
    </recommendedName>
</protein>
<dbReference type="Pfam" id="PF26085">
    <property type="entry name" value="SH3_20"/>
    <property type="match status" value="1"/>
</dbReference>
<evidence type="ECO:0000256" key="4">
    <source>
        <dbReference type="ARBA" id="ARBA00022490"/>
    </source>
</evidence>
<evidence type="ECO:0000313" key="10">
    <source>
        <dbReference type="EMBL" id="VBB28290.1"/>
    </source>
</evidence>
<feature type="region of interest" description="Disordered" evidence="8">
    <location>
        <begin position="81"/>
        <end position="106"/>
    </location>
</feature>
<dbReference type="GO" id="GO:0005886">
    <property type="term" value="C:plasma membrane"/>
    <property type="evidence" value="ECO:0007669"/>
    <property type="project" value="UniProtKB-SubCell"/>
</dbReference>
<reference evidence="10 12" key="1">
    <citation type="submission" date="2018-08" db="EMBL/GenBank/DDBJ databases">
        <authorList>
            <person name="Laetsch R D."/>
            <person name="Stevens L."/>
            <person name="Kumar S."/>
            <person name="Blaxter L. M."/>
        </authorList>
    </citation>
    <scope>NUCLEOTIDE SEQUENCE [LARGE SCALE GENOMIC DNA]</scope>
</reference>
<dbReference type="GO" id="GO:0008270">
    <property type="term" value="F:zinc ion binding"/>
    <property type="evidence" value="ECO:0007669"/>
    <property type="project" value="UniProtKB-KW"/>
</dbReference>
<gene>
    <name evidence="10" type="ORF">NAV_LOCUS3120</name>
    <name evidence="11" type="ORF">NAV_LOCUS4831</name>
</gene>
<dbReference type="GO" id="GO:1903078">
    <property type="term" value="P:positive regulation of protein localization to plasma membrane"/>
    <property type="evidence" value="ECO:0007669"/>
    <property type="project" value="TreeGrafter"/>
</dbReference>
<dbReference type="InterPro" id="IPR036028">
    <property type="entry name" value="SH3-like_dom_sf"/>
</dbReference>
<dbReference type="STRING" id="6277.A0A498SEN6"/>
<dbReference type="EMBL" id="UPTC01000769">
    <property type="protein sequence ID" value="VBB30040.1"/>
    <property type="molecule type" value="Genomic_DNA"/>
</dbReference>
<keyword evidence="6" id="KW-0863">Zinc-finger</keyword>
<name>A0A498SEN6_ACAVI</name>
<evidence type="ECO:0000256" key="3">
    <source>
        <dbReference type="ARBA" id="ARBA00022475"/>
    </source>
</evidence>
<evidence type="ECO:0000313" key="11">
    <source>
        <dbReference type="EMBL" id="VBB30040.1"/>
    </source>
</evidence>
<dbReference type="GO" id="GO:0003009">
    <property type="term" value="P:skeletal muscle contraction"/>
    <property type="evidence" value="ECO:0007669"/>
    <property type="project" value="TreeGrafter"/>
</dbReference>
<evidence type="ECO:0000313" key="12">
    <source>
        <dbReference type="Proteomes" id="UP000276991"/>
    </source>
</evidence>
<feature type="region of interest" description="Disordered" evidence="8">
    <location>
        <begin position="218"/>
        <end position="238"/>
    </location>
</feature>
<evidence type="ECO:0000256" key="1">
    <source>
        <dbReference type="ARBA" id="ARBA00004236"/>
    </source>
</evidence>
<evidence type="ECO:0000256" key="2">
    <source>
        <dbReference type="ARBA" id="ARBA00004496"/>
    </source>
</evidence>
<dbReference type="GO" id="GO:0005737">
    <property type="term" value="C:cytoplasm"/>
    <property type="evidence" value="ECO:0007669"/>
    <property type="project" value="UniProtKB-SubCell"/>
</dbReference>
<dbReference type="AlphaFoldDB" id="A0A498SEN6"/>
<dbReference type="InterPro" id="IPR059031">
    <property type="entry name" value="SH3_20"/>
</dbReference>